<keyword evidence="11" id="KW-1185">Reference proteome</keyword>
<evidence type="ECO:0000256" key="2">
    <source>
        <dbReference type="ARBA" id="ARBA00009865"/>
    </source>
</evidence>
<dbReference type="AlphaFoldDB" id="A0A1I1V9C9"/>
<dbReference type="InterPro" id="IPR023296">
    <property type="entry name" value="Glyco_hydro_beta-prop_sf"/>
</dbReference>
<evidence type="ECO:0000256" key="6">
    <source>
        <dbReference type="PIRSR" id="PIRSR026534-1"/>
    </source>
</evidence>
<dbReference type="PANTHER" id="PTHR43301">
    <property type="entry name" value="ARABINAN ENDO-1,5-ALPHA-L-ARABINOSIDASE"/>
    <property type="match status" value="1"/>
</dbReference>
<dbReference type="SUPFAM" id="SSF75005">
    <property type="entry name" value="Arabinanase/levansucrase/invertase"/>
    <property type="match status" value="1"/>
</dbReference>
<evidence type="ECO:0000313" key="11">
    <source>
        <dbReference type="Proteomes" id="UP000199207"/>
    </source>
</evidence>
<feature type="compositionally biased region" description="Basic and acidic residues" evidence="9">
    <location>
        <begin position="1"/>
        <end position="13"/>
    </location>
</feature>
<dbReference type="GO" id="GO:0046558">
    <property type="term" value="F:arabinan endo-1,5-alpha-L-arabinosidase activity"/>
    <property type="evidence" value="ECO:0007669"/>
    <property type="project" value="InterPro"/>
</dbReference>
<feature type="binding site" evidence="7">
    <location>
        <begin position="190"/>
        <end position="193"/>
    </location>
    <ligand>
        <name>substrate</name>
    </ligand>
</feature>
<keyword evidence="3 5" id="KW-0378">Hydrolase</keyword>
<dbReference type="UniPathway" id="UPA00667"/>
<reference evidence="10 11" key="1">
    <citation type="submission" date="2016-10" db="EMBL/GenBank/DDBJ databases">
        <authorList>
            <person name="de Groot N.N."/>
        </authorList>
    </citation>
    <scope>NUCLEOTIDE SEQUENCE [LARGE SCALE GENOMIC DNA]</scope>
    <source>
        <strain evidence="10 11">CGMCC 4.5739</strain>
    </source>
</reference>
<feature type="site" description="Important for substrate recognition" evidence="8">
    <location>
        <position position="314"/>
    </location>
</feature>
<dbReference type="Pfam" id="PF04616">
    <property type="entry name" value="Glyco_hydro_43"/>
    <property type="match status" value="1"/>
</dbReference>
<dbReference type="STRING" id="910347.SAMN05421773_13118"/>
<dbReference type="PIRSF" id="PIRSF026534">
    <property type="entry name" value="Endo_alpha-L-arabinosidase"/>
    <property type="match status" value="1"/>
</dbReference>
<accession>A0A1I1V9C9</accession>
<feature type="binding site" evidence="7">
    <location>
        <position position="155"/>
    </location>
    <ligand>
        <name>substrate</name>
    </ligand>
</feature>
<dbReference type="RefSeq" id="WP_245834576.1">
    <property type="nucleotide sequence ID" value="NZ_FOLM01000031.1"/>
</dbReference>
<dbReference type="PANTHER" id="PTHR43301:SF3">
    <property type="entry name" value="ARABINAN ENDO-1,5-ALPHA-L-ARABINOSIDASE A-RELATED"/>
    <property type="match status" value="1"/>
</dbReference>
<comment type="pathway">
    <text evidence="1 5">Glycan metabolism; L-arabinan degradation.</text>
</comment>
<evidence type="ECO:0000256" key="4">
    <source>
        <dbReference type="ARBA" id="ARBA00023295"/>
    </source>
</evidence>
<evidence type="ECO:0000256" key="3">
    <source>
        <dbReference type="ARBA" id="ARBA00022801"/>
    </source>
</evidence>
<proteinExistence type="inferred from homology"/>
<name>A0A1I1V9C9_9ACTN</name>
<feature type="binding site" evidence="7">
    <location>
        <position position="78"/>
    </location>
    <ligand>
        <name>substrate</name>
    </ligand>
</feature>
<dbReference type="Gene3D" id="2.115.10.20">
    <property type="entry name" value="Glycosyl hydrolase domain, family 43"/>
    <property type="match status" value="1"/>
</dbReference>
<dbReference type="InterPro" id="IPR050727">
    <property type="entry name" value="GH43_arabinanases"/>
</dbReference>
<dbReference type="CDD" id="cd08998">
    <property type="entry name" value="GH43_Arb43a-like"/>
    <property type="match status" value="1"/>
</dbReference>
<gene>
    <name evidence="10" type="ORF">SAMN05421773_13118</name>
</gene>
<sequence>MPHDPAHPAHPAEPELQEPQRSAPPPSRRKLLGGTLAAGTLAAAGLTGLAGTGVLGGRAAAAPYPYPGRVTGDTGLHDPAFVRRPQGGYLVAHTGHNIALKTSPDRTDFRNAGAAFPGGAPWTTTYTGGDRNLWAPHLSHHNGQYWLYYSASTFGSNRSAIFLATSGSGDSGSWSHRGLVIESRSGDDYNAIDPHLAVDEQGRWWLAFGSFWSGIKMIAIDPGSGLRSGSALYSLAGRGGGAIEAPTLFRRGGHWYLFVSFDMCCRGASSTYRIMVGRSTSITGPYHDRNGVPMTSGGGTEILAGHGSIHGPGHQDVFADTDHDILAYHYYADNGRALLGINWLGWDAAGWPYVH</sequence>
<dbReference type="PROSITE" id="PS51318">
    <property type="entry name" value="TAT"/>
    <property type="match status" value="1"/>
</dbReference>
<evidence type="ECO:0000313" key="10">
    <source>
        <dbReference type="EMBL" id="SFD79479.1"/>
    </source>
</evidence>
<evidence type="ECO:0000256" key="9">
    <source>
        <dbReference type="SAM" id="MobiDB-lite"/>
    </source>
</evidence>
<comment type="similarity">
    <text evidence="2 5">Belongs to the glycosyl hydrolase 43 family.</text>
</comment>
<feature type="region of interest" description="Disordered" evidence="9">
    <location>
        <begin position="1"/>
        <end position="32"/>
    </location>
</feature>
<evidence type="ECO:0000256" key="5">
    <source>
        <dbReference type="PIRNR" id="PIRNR026534"/>
    </source>
</evidence>
<dbReference type="GO" id="GO:0031222">
    <property type="term" value="P:arabinan catabolic process"/>
    <property type="evidence" value="ECO:0007669"/>
    <property type="project" value="UniProtKB-UniPathway"/>
</dbReference>
<dbReference type="InterPro" id="IPR016840">
    <property type="entry name" value="Glyco_hydro_43_endo_a_Ara-ase"/>
</dbReference>
<dbReference type="InterPro" id="IPR006311">
    <property type="entry name" value="TAT_signal"/>
</dbReference>
<evidence type="ECO:0000256" key="8">
    <source>
        <dbReference type="PIRSR" id="PIRSR026534-3"/>
    </source>
</evidence>
<organism evidence="10 11">
    <name type="scientific">Streptomyces aidingensis</name>
    <dbReference type="NCBI Taxonomy" id="910347"/>
    <lineage>
        <taxon>Bacteria</taxon>
        <taxon>Bacillati</taxon>
        <taxon>Actinomycetota</taxon>
        <taxon>Actinomycetes</taxon>
        <taxon>Kitasatosporales</taxon>
        <taxon>Streptomycetaceae</taxon>
        <taxon>Streptomyces</taxon>
    </lineage>
</organism>
<evidence type="ECO:0000256" key="1">
    <source>
        <dbReference type="ARBA" id="ARBA00004834"/>
    </source>
</evidence>
<dbReference type="InterPro" id="IPR006710">
    <property type="entry name" value="Glyco_hydro_43"/>
</dbReference>
<feature type="active site" description="Proton acceptor" evidence="6">
    <location>
        <position position="78"/>
    </location>
</feature>
<evidence type="ECO:0000256" key="7">
    <source>
        <dbReference type="PIRSR" id="PIRSR026534-2"/>
    </source>
</evidence>
<feature type="active site" description="Proton donor" evidence="6">
    <location>
        <position position="244"/>
    </location>
</feature>
<protein>
    <submittedName>
        <fullName evidence="10">Arabinan endo-1,5-alpha-L-arabinosidase</fullName>
    </submittedName>
</protein>
<keyword evidence="4 5" id="KW-0326">Glycosidase</keyword>
<dbReference type="Proteomes" id="UP000199207">
    <property type="component" value="Unassembled WGS sequence"/>
</dbReference>
<dbReference type="EMBL" id="FOLM01000031">
    <property type="protein sequence ID" value="SFD79479.1"/>
    <property type="molecule type" value="Genomic_DNA"/>
</dbReference>
<feature type="site" description="Important for catalytic activity, responsible for pKa modulation of the active site Glu and correct orientation of both the proton donor and substrate" evidence="8">
    <location>
        <position position="193"/>
    </location>
</feature>
<feature type="binding site" evidence="7">
    <location>
        <begin position="210"/>
        <end position="212"/>
    </location>
    <ligand>
        <name>substrate</name>
    </ligand>
</feature>